<keyword evidence="2 3" id="KW-0092">Biotin</keyword>
<dbReference type="InterPro" id="IPR001249">
    <property type="entry name" value="AcCoA_biotinCC"/>
</dbReference>
<keyword evidence="3" id="KW-0276">Fatty acid metabolism</keyword>
<dbReference type="GO" id="GO:0009317">
    <property type="term" value="C:acetyl-CoA carboxylase complex"/>
    <property type="evidence" value="ECO:0007669"/>
    <property type="project" value="InterPro"/>
</dbReference>
<dbReference type="InterPro" id="IPR011053">
    <property type="entry name" value="Single_hybrid_motif"/>
</dbReference>
<reference evidence="5 6" key="1">
    <citation type="submission" date="2016-10" db="EMBL/GenBank/DDBJ databases">
        <authorList>
            <person name="de Groot N.N."/>
        </authorList>
    </citation>
    <scope>NUCLEOTIDE SEQUENCE [LARGE SCALE GENOMIC DNA]</scope>
    <source>
        <strain evidence="5 6">CGMCC 4.3491</strain>
    </source>
</reference>
<dbReference type="PROSITE" id="PS50968">
    <property type="entry name" value="BIOTINYL_LIPOYL"/>
    <property type="match status" value="1"/>
</dbReference>
<dbReference type="SUPFAM" id="SSF51230">
    <property type="entry name" value="Single hybrid motif"/>
    <property type="match status" value="1"/>
</dbReference>
<dbReference type="Pfam" id="PF00364">
    <property type="entry name" value="Biotin_lipoyl"/>
    <property type="match status" value="1"/>
</dbReference>
<protein>
    <recommendedName>
        <fullName evidence="1 3">Biotin carboxyl carrier protein of acetyl-CoA carboxylase</fullName>
    </recommendedName>
</protein>
<dbReference type="STRING" id="381665.SAMN05216554_4071"/>
<evidence type="ECO:0000313" key="5">
    <source>
        <dbReference type="EMBL" id="SDZ47910.1"/>
    </source>
</evidence>
<dbReference type="GO" id="GO:0006633">
    <property type="term" value="P:fatty acid biosynthetic process"/>
    <property type="evidence" value="ECO:0007669"/>
    <property type="project" value="UniProtKB-UniPathway"/>
</dbReference>
<dbReference type="UniPathway" id="UPA00094"/>
<keyword evidence="3" id="KW-0275">Fatty acid biosynthesis</keyword>
<dbReference type="Proteomes" id="UP000198891">
    <property type="component" value="Unassembled WGS sequence"/>
</dbReference>
<dbReference type="PANTHER" id="PTHR45266">
    <property type="entry name" value="OXALOACETATE DECARBOXYLASE ALPHA CHAIN"/>
    <property type="match status" value="1"/>
</dbReference>
<dbReference type="Gene3D" id="2.40.50.100">
    <property type="match status" value="1"/>
</dbReference>
<comment type="function">
    <text evidence="3">This protein is a component of the acetyl coenzyme A carboxylase complex; first, biotin carboxylase catalyzes the carboxylation of the carrier protein and then the transcarboxylase transfers the carboxyl group to form malonyl-CoA.</text>
</comment>
<evidence type="ECO:0000256" key="1">
    <source>
        <dbReference type="ARBA" id="ARBA00017562"/>
    </source>
</evidence>
<dbReference type="OrthoDB" id="9811735at2"/>
<comment type="pathway">
    <text evidence="3">Lipid metabolism; fatty acid biosynthesis.</text>
</comment>
<dbReference type="CDD" id="cd06850">
    <property type="entry name" value="biotinyl_domain"/>
    <property type="match status" value="1"/>
</dbReference>
<dbReference type="GO" id="GO:0003989">
    <property type="term" value="F:acetyl-CoA carboxylase activity"/>
    <property type="evidence" value="ECO:0007669"/>
    <property type="project" value="InterPro"/>
</dbReference>
<dbReference type="InterPro" id="IPR050709">
    <property type="entry name" value="Biotin_Carboxyl_Carrier/Decarb"/>
</dbReference>
<evidence type="ECO:0000313" key="6">
    <source>
        <dbReference type="Proteomes" id="UP000198891"/>
    </source>
</evidence>
<keyword evidence="6" id="KW-1185">Reference proteome</keyword>
<keyword evidence="3" id="KW-0443">Lipid metabolism</keyword>
<feature type="domain" description="Lipoyl-binding" evidence="4">
    <location>
        <begin position="106"/>
        <end position="182"/>
    </location>
</feature>
<dbReference type="RefSeq" id="WP_092557289.1">
    <property type="nucleotide sequence ID" value="NZ_FNPZ01000005.1"/>
</dbReference>
<dbReference type="PANTHER" id="PTHR45266:SF3">
    <property type="entry name" value="OXALOACETATE DECARBOXYLASE ALPHA CHAIN"/>
    <property type="match status" value="1"/>
</dbReference>
<dbReference type="InterPro" id="IPR000089">
    <property type="entry name" value="Biotin_lipoyl"/>
</dbReference>
<dbReference type="PRINTS" id="PR01071">
    <property type="entry name" value="ACOABIOTINCC"/>
</dbReference>
<evidence type="ECO:0000256" key="2">
    <source>
        <dbReference type="ARBA" id="ARBA00023267"/>
    </source>
</evidence>
<dbReference type="NCBIfam" id="TIGR00531">
    <property type="entry name" value="BCCP"/>
    <property type="match status" value="1"/>
</dbReference>
<proteinExistence type="predicted"/>
<evidence type="ECO:0000259" key="4">
    <source>
        <dbReference type="PROSITE" id="PS50968"/>
    </source>
</evidence>
<sequence length="185" mass="18587">MPLDQPDNKELRALVDWVNLTDDVRELSIKFGDVELFISRDRQAPGAPAAVAPAPAAAPAPAPVATVAPASVAAAAPVPAAAPAPAPAAAPAAAAPAASGGLAADEVAVKAPMVGTYYSSPKPGAPAFVSVGDTVSKGSVLAIVEVMKLMSNIEAEFDGTVTQILVENEQAVEYGQTLLVIKRNG</sequence>
<accession>A0A1H3TCT1</accession>
<dbReference type="EMBL" id="FNPZ01000005">
    <property type="protein sequence ID" value="SDZ47910.1"/>
    <property type="molecule type" value="Genomic_DNA"/>
</dbReference>
<gene>
    <name evidence="5" type="ORF">SAMN05216554_4071</name>
</gene>
<name>A0A1H3TCT1_9MICO</name>
<evidence type="ECO:0000256" key="3">
    <source>
        <dbReference type="RuleBase" id="RU364072"/>
    </source>
</evidence>
<organism evidence="5 6">
    <name type="scientific">Herbiconiux ginsengi</name>
    <dbReference type="NCBI Taxonomy" id="381665"/>
    <lineage>
        <taxon>Bacteria</taxon>
        <taxon>Bacillati</taxon>
        <taxon>Actinomycetota</taxon>
        <taxon>Actinomycetes</taxon>
        <taxon>Micrococcales</taxon>
        <taxon>Microbacteriaceae</taxon>
        <taxon>Herbiconiux</taxon>
    </lineage>
</organism>
<dbReference type="AlphaFoldDB" id="A0A1H3TCT1"/>
<keyword evidence="3" id="KW-0444">Lipid biosynthesis</keyword>